<protein>
    <submittedName>
        <fullName evidence="1">No_hits_found</fullName>
    </submittedName>
</protein>
<reference evidence="1" key="1">
    <citation type="submission" date="2019-10" db="EMBL/GenBank/DDBJ databases">
        <title>Draft genome sequece of Microseira wollei NIES-4236.</title>
        <authorList>
            <person name="Yamaguchi H."/>
            <person name="Suzuki S."/>
            <person name="Kawachi M."/>
        </authorList>
    </citation>
    <scope>NUCLEOTIDE SEQUENCE</scope>
    <source>
        <strain evidence="1">NIES-4236</strain>
    </source>
</reference>
<evidence type="ECO:0000313" key="2">
    <source>
        <dbReference type="Proteomes" id="UP001050975"/>
    </source>
</evidence>
<sequence length="88" mass="10382">MAWMQALLEQQAGWKYVESKYVAQLEANFSETELRELLNLAKQPSMKKLLQFEIEAYLNTVGERRELLFKVWDDYNSGVFNPPPEVLR</sequence>
<comment type="caution">
    <text evidence="1">The sequence shown here is derived from an EMBL/GenBank/DDBJ whole genome shotgun (WGS) entry which is preliminary data.</text>
</comment>
<organism evidence="1 2">
    <name type="scientific">Microseira wollei NIES-4236</name>
    <dbReference type="NCBI Taxonomy" id="2530354"/>
    <lineage>
        <taxon>Bacteria</taxon>
        <taxon>Bacillati</taxon>
        <taxon>Cyanobacteriota</taxon>
        <taxon>Cyanophyceae</taxon>
        <taxon>Oscillatoriophycideae</taxon>
        <taxon>Aerosakkonematales</taxon>
        <taxon>Aerosakkonemataceae</taxon>
        <taxon>Microseira</taxon>
    </lineage>
</organism>
<name>A0AAV3XIU3_9CYAN</name>
<accession>A0AAV3XIU3</accession>
<dbReference type="EMBL" id="BLAY01000170">
    <property type="protein sequence ID" value="GET42563.1"/>
    <property type="molecule type" value="Genomic_DNA"/>
</dbReference>
<keyword evidence="2" id="KW-1185">Reference proteome</keyword>
<proteinExistence type="predicted"/>
<evidence type="ECO:0000313" key="1">
    <source>
        <dbReference type="EMBL" id="GET42563.1"/>
    </source>
</evidence>
<dbReference type="Proteomes" id="UP001050975">
    <property type="component" value="Unassembled WGS sequence"/>
</dbReference>
<gene>
    <name evidence="1" type="ORF">MiSe_73810</name>
</gene>
<dbReference type="AlphaFoldDB" id="A0AAV3XIU3"/>